<evidence type="ECO:0000256" key="1">
    <source>
        <dbReference type="ARBA" id="ARBA00004613"/>
    </source>
</evidence>
<protein>
    <recommendedName>
        <fullName evidence="5">Filamentous haemagglutinin FhaB/tRNA nuclease CdiA-like TPS domain-containing protein</fullName>
    </recommendedName>
</protein>
<dbReference type="NCBIfam" id="TIGR02601">
    <property type="entry name" value="autotrns_rpt"/>
    <property type="match status" value="22"/>
</dbReference>
<feature type="domain" description="Filamentous haemagglutinin FhaB/tRNA nuclease CdiA-like TPS" evidence="5">
    <location>
        <begin position="61"/>
        <end position="173"/>
    </location>
</feature>
<comment type="subcellular location">
    <subcellularLocation>
        <location evidence="1">Secreted</location>
    </subcellularLocation>
</comment>
<reference evidence="7" key="1">
    <citation type="submission" date="2020-01" db="EMBL/GenBank/DDBJ databases">
        <title>Phosphoaccumulans saitamaens gen. nov., sp. nov., a polyphosphate accumulating bacterium isolated from surface river water.</title>
        <authorList>
            <person name="Watanabe K."/>
            <person name="Suda W."/>
        </authorList>
    </citation>
    <scope>NUCLEOTIDE SEQUENCE [LARGE SCALE GENOMIC DNA]</scope>
    <source>
        <strain evidence="7">ICHIAU1</strain>
    </source>
</reference>
<dbReference type="EMBL" id="AP022345">
    <property type="protein sequence ID" value="BBU70016.1"/>
    <property type="molecule type" value="Genomic_DNA"/>
</dbReference>
<keyword evidence="3" id="KW-0732">Signal</keyword>
<dbReference type="PANTHER" id="PTHR12338">
    <property type="entry name" value="AUTOTRANSPORTER"/>
    <property type="match status" value="1"/>
</dbReference>
<dbReference type="Pfam" id="PF18657">
    <property type="entry name" value="YDG"/>
    <property type="match status" value="5"/>
</dbReference>
<dbReference type="SMART" id="SM00912">
    <property type="entry name" value="Haemagg_act"/>
    <property type="match status" value="1"/>
</dbReference>
<sequence length="4885" mass="478926">MKSSLNRIFKVIWSKVQMSWVAVSEAATAHGKQQSMTRIARTITTVAMLSGGAAIAAPPAPNQLPTGGQVAAGIAAIGTNGNTMTVTQTSDRAAINWDTFDIGSQAKVNFVQPGANAVALNRVNSPNPSQIYGQLNANGQVYLINAAGVYFAPGAQVNVGGIVATTHQMSDAAFMAGSTKFDRNGSTGKVINEGTIQTSLNGYIAMLAPEVRNSGLLLAQSGTVAMAGGESITLNFGISSKLESITVTAGQLDTLVENRSAIKAPNGLVILSARAANQLAASVVNSGTIEAKGVSQQGGRIVLEGNAVANSGTLDASSDTAQGGSIEINGKRIALEGTIKVDGATFGGKVKALATEQLTATQTTIQASANQQGGQGGNIQLAANQLTVTDTTINADGNSLGGSININGAGPTNAADVLGPNHPLNNPLAPPTGPSTMALAGSTTISTRSRYGRAGQTTVTGDAISLNDTTRIDATGATQGGTVLIGGDWQGSNGTYQATTVTMQQGVVIDASATDNGNGGKVVLWSDIHNANGWTNAYGSIYAKGGANGGDGGKIETSGSAVDIGGARINAGAEIGAAGLWLIDPYDYTIDQTVANTIATSLNSGTSVTVDTSNNTGPGAAASGLGNITISGNISKTAGAATTLTLNAANWIAGTGNIGSAGNLLTAVFNTSASAAQGIYSGVISGNVSLSKLGAGALTLSGTNNYSGATNLSAGNLTVSGTGKLGSGNYLGALTVGVGTNFNWQSTSAQSLSNIAGAGTFTASASSGTLTINGTQTFTGTYNFAQAVNVSGGTNSSTSGLGTASAININNGGNVSLGPTNNSFLGYSPNATSTLVTIYTGGTLYSPTSATNTYHLGRLTLAGGTLASGASYNSTFGSYLLNQGVTVTADSTISALGVITVNNAVTINPGKTLTVNGTFTDYSGSVQSLTLAGGGILVLAGNNTYTGATTISAGSLVIDGSGTFGSGGYAAAISNSGSLIYNSSAAQIFTGIVSGTGSLTKSGSGTLSLTGTNTYTGGTELNGGTLGVYNNSALGTGALNSAANTNVLFGRGVSTFANDMVLNGAVTFAFDQNVDFLLVGGGGGGGADGGGGGGGGGIYALSQSLGGLTSTVTVGAGGAGGVYQISNSTNGSATSITNISGSAYTAGGGVGAQSGPGINKEGVGGTGNTTGGAGGAASTGQNTLGTNGQNGGTSTITGTTIYYGGGGGGGIYAASGQTSGGLGGGGNGATWASSASSSGYNGSANTGGGGGGGSAGYNNYERTPGGSGGSGIVIVRYKGGVAGTGGTISSGTGSATGYTVQTFTSNGTLTLNPLSVTLSGNVSGAGSMVANAANGTFTMTGTNNTYTGATNVTAGTFNVSGGGLSASTAVNVSSGAIYNVLVSNTVGSIAGAGNMILGNGYTLTAGGDNTTTTFSGCISGSGNLVKAGTGTLTLSGTNTYSGNTTISGGMLSISADSNLGPAPGSTTAGKLVLDGGTLATTASFTLNANRGIALNINGGTFNQSASTTLSYAGIIAGAGSLTKAGAGTMTLSTGSNNTYTGSTNVTNGTLNVSGSLADTTVVNISSGAAYNVSASDTIGSFTGDGTINLVSGTLTAFGDNSSAIYGGVIAGAGSLTKAGTGTLTLTGTNTYAGATTISAGALQIGNGTANGSITGTSSITDNGTLIFNRSDAIALSGGISGSGNLAKAGAGTLTLSGTNTYTGSTNVTAGTLAVSGSLADTTVVNVSSSAIYNVSVTDTIGSFTGDGTINIAGSHTVRAFGDNDDATFAGVIAGDGSLEKLGTGTLTLTGTNTYAGSTTISGGSLVIGGNGSLGSGTYGGFVVNNGNFIYNSIADQSLSNRMSGTGNLTQNGTGTLTLSLDPLFNNTYTGNTTINGGVLRISSDGQLGSTTSQLMLNGGTLWTTANLVLNVSRSVTLGAYGGTFDQTTGTALTYAGVIDGAGSLNKVGMGTLTLSGANTYTGATNVSAGTFNVSGTLADTTTVNVSSGATYNLLSNDTIASFSGAGSITLGNGNTLTAFSDNSSASYGGDLSGAGGFTKAGTGTLTLTGTNTYTGTTTIDAGTLQLGDSGTTGSIAGSVVNNGMLVFNRSNAVTMNSSQIISGSGNLTQAGLGTLTLSGANTYSGITSINNGVLVISSDGNLGEAPVSATADSLVLNGGTLQTTANFSLNANRSISLGANGGTFLLNSSTLTYSGVIAGTGNLTKAGSGTLTLSGANTFSGITTIKSGNLSISSDSNLGAAPSSATAGKLVLDGGTLLTTANLTLDANRGVTLNGSLGGTFNQNANTTLTHAGVIDGTGKLIKAGQGTLVLSGTNTFSGVTSINNGVLSISSDRNLGVVPGIATTGSLVLNGGTLQATANFTLDANRGIALNSTSAFITVDPSVELNYAGVVAGSNKLQKDGSGTLTLSGNNSYTGGTIIHRGILSVSSDSNLGAVPGAATAGQLTFGNGGGVLLATAGFELSANRGVDLGTSGGTLRTDSGVALAYAGVIANSGSLAKAGSGTLTLTGTNTYNGATNISAGSLVIDGSGSLRSGSYLGAISNNGSFVYNSSAAQTLFGVISGTGDLTLNGTGTLMLTGNSTYTGTTTINSGTLQLGNNSAAGSVTGSIVNNGTLVLNRSNALTLSQVVSGSGNLIQNGSGTVTLSGANTYSGITSINNGVLAVSSDDSLGTAPGTVTADSLVLNGGTLQVGGVVLNANRGISLGTSGGTFTVDGSLTYAGVIAGTGSLTKSGAGKLTLTGTNAYTGTTTINAGTLQLGNNGTTGSIDSTSSIVNNDTLLFYRSDSFTFSHAMAGTGNLAKYGSGTLTLSGTNTYSGTTTIGGGVLAVSSDSNLGSAPGSATAGNLVLNNGTLQATASFDLNANRGITLTGTGTFAIDPSVTLNYAGVIASTGNLVKSGSGTLTLSGTNTYNGTMNINAGALVIDGGGSLGSGSYNNAIMNSGSFTYNSSAIQNLAGVISGTGDLTQAGSGTLTLTGTNTYTGTTNVSAGTLQIGNGGTAGSVNGSSAVNISSGATLVVNRSDNVTLSNAISGAGNLSTVGSNVTTLTGAATYTGTTNVTNGSIIFTNNVAPATSGFAGNGSVTIQPTSGSSFSSDLASNYSFANTLTGLTLGSSTNTANISIDSATSIAGNVAIYGGNVAINNAMTATSSGIIRLQATSGSVTQGTSGNITTTGLALLGGDATLTNANNVTTLAAESMGNLSYVNAGNLTIGTVNPIGVNATGVVTISTNNGDLIITEAIRTTSTASDAITLIANASAAAGTATGGNILISGNASGNGNISAGSSGRATLYTGSVANSTGVTALVGSGTGRFRYGSNATVSNYTTALGTGIYAVYREAPSLTITANSSTITYGTAATIDSSNTAVNGDSYTQIFGSSPTFNITGSKSSSDNWIAGNHTIVADGSTTNLLGYAAPTYVNGTLTVNQATLTVTGTQVANKVYDGNTTAVVSNGNLSGSVISGDSVSLSQSGNFSSKNVGTNLNVTINDSISGTDATNYVLTQPTGLTANITQRTVNLSANQVYSGSNVLTNVSIVTGVAGETLTYTGATANSSHVADNSTNYITAITLGDQVGANATSGGLASNYQLPSLTAQSANNTVTISAAQVTLTAIGNLTKVYDGTANSTVGSGNYNVSGLISGDSLTLNNLTTAAYNDAHVANASSVTVSNLTLATVSGNHSSAVSDYNLQTSNLTWGTGGPVGTNANMTAKTLTVTGTIVANKVYDGNTTAAVSNGTLVGTVAGDMLTLTQNGNFSSANAANNISVSASDSFTITSSNHSSVAGDYNLVQPTGLKGNITQRTVNLSANQVYSGSNVLTNVSIVTGVAGETLSYTAATANSSHVADNATNYITNVTLGNGSGLASNYQLPNLTVRSDGNTVTLQAAQLTLTAAGNISRAYDGTANASVAQSNYQITGLISGDTAVALTNSNAIYNDAHVAGATSVTASGIAISNVTGNLTSQASDYVLSTNSLVWGASGQGGTNANITAKTLTVTGTTVANKVYDGNTIAALSNGTLVGTVDGDVLTLHQSGNFSNANAANNISVIASDSFTITNSNYTSVAGDYNLVQPTGLTGNITKRTVTLSDNQTYSGSTTLTNVSIGNLVGNETLAYAGNAYSKNFADNGTNYIANLTLSNGANGGLASNYELPTLNVTNAPVTITRLNTVTWIGGSSGNWFDPANWAGGAVPDLNNVANVVIPGNVTVLFNSNITPPAQAGTVSIDSLGSALGNLTQTEGTLNVGAGGITLNTLTQSGGNLSSQGNVTLTTFDQSNGSSAFGGNLTTTTYLQSGGTTTTNGSLATQTYNQSGGSSTVNGTLTATDYIQSNGTNSVTGNLTTTNMTLTGGTTNALSNLTVSGTLDQQAGNLSITGNTSAGNVSLSGGNMTAQGNMVAGNLSQSNGTLIANNNLTVNGSYNLSGGNSTVSGNLATQTFNQSGGSSTVNGTLTATDYVQSNGTNSVTGNLTTTNMTLTGGTTNALSNLMVSGTLDQVSGNLSVTGDTSAGTYNQLGGNTTLNGNLDATSFNQSGGSSNINGSLTATDYVQSNGTNSVSGNLTTTNMTLTGGTTDALSNLTVSGTLDQQNGNLGIMGTTNAGNVSLSGGNLTTNGSLTTQTYNQSGGSSNINGTLTATDYVQSNGTTSVTGNLTTTNWTQSGGNSIALGNLTVNGSYHQTGGQTNVTGNANITTTGTITLGNLTIGGTLLAESTAGSINQTAGTRMSVTGLATFYAPNGVIALNPNNSFPGGNSIIDTNGDRNRPKDVWVYQQSMVQGGTMVYIPLPKLQVAASKKSHQALAFTGDVVLLDDETPENATDPGFMAQPEAGFTDRFFGSAPRITLLPETDGRKLVQHGDRLFIVNTESLGGPRGGITDEDVNLLKPSLNFSKPDEINPV</sequence>
<dbReference type="InterPro" id="IPR050909">
    <property type="entry name" value="Bact_Autotransporter_VF"/>
</dbReference>
<dbReference type="InterPro" id="IPR041248">
    <property type="entry name" value="YDG"/>
</dbReference>
<evidence type="ECO:0000313" key="7">
    <source>
        <dbReference type="Proteomes" id="UP000463961"/>
    </source>
</evidence>
<dbReference type="OrthoDB" id="218680at2"/>
<dbReference type="Proteomes" id="UP000463961">
    <property type="component" value="Chromosome"/>
</dbReference>
<dbReference type="InterPro" id="IPR024973">
    <property type="entry name" value="ESPR"/>
</dbReference>
<feature type="compositionally biased region" description="Low complexity" evidence="4">
    <location>
        <begin position="1178"/>
        <end position="1191"/>
    </location>
</feature>
<gene>
    <name evidence="6" type="ORF">ICHIAU1_22990</name>
</gene>
<organism evidence="6 7">
    <name type="scientific">Fluviibacter phosphoraccumulans</name>
    <dbReference type="NCBI Taxonomy" id="1751046"/>
    <lineage>
        <taxon>Bacteria</taxon>
        <taxon>Pseudomonadati</taxon>
        <taxon>Pseudomonadota</taxon>
        <taxon>Betaproteobacteria</taxon>
        <taxon>Rhodocyclales</taxon>
        <taxon>Fluviibacteraceae</taxon>
        <taxon>Fluviibacter</taxon>
    </lineage>
</organism>
<evidence type="ECO:0000256" key="2">
    <source>
        <dbReference type="ARBA" id="ARBA00022525"/>
    </source>
</evidence>
<dbReference type="Pfam" id="PF13018">
    <property type="entry name" value="ESPR"/>
    <property type="match status" value="1"/>
</dbReference>
<dbReference type="InterPro" id="IPR012334">
    <property type="entry name" value="Pectin_lyas_fold"/>
</dbReference>
<dbReference type="Pfam" id="PF12951">
    <property type="entry name" value="PATR"/>
    <property type="match status" value="23"/>
</dbReference>
<dbReference type="RefSeq" id="WP_162049347.1">
    <property type="nucleotide sequence ID" value="NZ_AP022345.1"/>
</dbReference>
<keyword evidence="2" id="KW-0964">Secreted</keyword>
<dbReference type="PANTHER" id="PTHR12338:SF8">
    <property type="entry name" value="HEME_HEMOPEXIN-BINDING PROTEIN"/>
    <property type="match status" value="1"/>
</dbReference>
<accession>A0A7R6QZB2</accession>
<dbReference type="GO" id="GO:0005576">
    <property type="term" value="C:extracellular region"/>
    <property type="evidence" value="ECO:0007669"/>
    <property type="project" value="UniProtKB-SubCell"/>
</dbReference>
<evidence type="ECO:0000313" key="6">
    <source>
        <dbReference type="EMBL" id="BBU70016.1"/>
    </source>
</evidence>
<dbReference type="InterPro" id="IPR008638">
    <property type="entry name" value="FhaB/CdiA-like_TPS"/>
</dbReference>
<evidence type="ECO:0000256" key="3">
    <source>
        <dbReference type="ARBA" id="ARBA00022729"/>
    </source>
</evidence>
<dbReference type="InterPro" id="IPR012332">
    <property type="entry name" value="Autotransporter_pectin_lyase_C"/>
</dbReference>
<dbReference type="SUPFAM" id="SSF51126">
    <property type="entry name" value="Pectin lyase-like"/>
    <property type="match status" value="9"/>
</dbReference>
<evidence type="ECO:0000256" key="4">
    <source>
        <dbReference type="SAM" id="MobiDB-lite"/>
    </source>
</evidence>
<feature type="region of interest" description="Disordered" evidence="4">
    <location>
        <begin position="1155"/>
        <end position="1191"/>
    </location>
</feature>
<dbReference type="InterPro" id="IPR013425">
    <property type="entry name" value="Autotrns_rpt"/>
</dbReference>
<dbReference type="Gene3D" id="2.160.20.20">
    <property type="match status" value="8"/>
</dbReference>
<dbReference type="Gene3D" id="2.160.20.10">
    <property type="entry name" value="Single-stranded right-handed beta-helix, Pectin lyase-like"/>
    <property type="match status" value="2"/>
</dbReference>
<feature type="compositionally biased region" description="Gly residues" evidence="4">
    <location>
        <begin position="1162"/>
        <end position="1177"/>
    </location>
</feature>
<proteinExistence type="predicted"/>
<dbReference type="InterPro" id="IPR011050">
    <property type="entry name" value="Pectin_lyase_fold/virulence"/>
</dbReference>
<evidence type="ECO:0000259" key="5">
    <source>
        <dbReference type="SMART" id="SM00912"/>
    </source>
</evidence>
<name>A0A7R6QZB2_9RHOO</name>
<keyword evidence="7" id="KW-1185">Reference proteome</keyword>